<evidence type="ECO:0000256" key="2">
    <source>
        <dbReference type="ARBA" id="ARBA00022692"/>
    </source>
</evidence>
<proteinExistence type="inferred from homology"/>
<evidence type="ECO:0000259" key="7">
    <source>
        <dbReference type="Pfam" id="PF23262"/>
    </source>
</evidence>
<name>A0AA38SQF3_9ASTR</name>
<evidence type="ECO:0000313" key="9">
    <source>
        <dbReference type="Proteomes" id="UP001172457"/>
    </source>
</evidence>
<dbReference type="InterPro" id="IPR056555">
    <property type="entry name" value="NFD4_C"/>
</dbReference>
<comment type="caution">
    <text evidence="8">The sequence shown here is derived from an EMBL/GenBank/DDBJ whole genome shotgun (WGS) entry which is preliminary data.</text>
</comment>
<evidence type="ECO:0000256" key="5">
    <source>
        <dbReference type="ARBA" id="ARBA00044504"/>
    </source>
</evidence>
<feature type="transmembrane region" description="Helical" evidence="6">
    <location>
        <begin position="187"/>
        <end position="206"/>
    </location>
</feature>
<comment type="similarity">
    <text evidence="5">Belongs to the major facilitator superfamily. Phosphate:H(+) symporter (TC 2.A.1.9) family.</text>
</comment>
<feature type="transmembrane region" description="Helical" evidence="6">
    <location>
        <begin position="218"/>
        <end position="239"/>
    </location>
</feature>
<protein>
    <recommendedName>
        <fullName evidence="7">NFD4 C-terminal domain-containing protein</fullName>
    </recommendedName>
</protein>
<keyword evidence="3 6" id="KW-1133">Transmembrane helix</keyword>
<accession>A0AA38SQF3</accession>
<feature type="transmembrane region" description="Helical" evidence="6">
    <location>
        <begin position="251"/>
        <end position="270"/>
    </location>
</feature>
<dbReference type="Pfam" id="PF23262">
    <property type="entry name" value="NFD4_C"/>
    <property type="match status" value="1"/>
</dbReference>
<keyword evidence="2 6" id="KW-0812">Transmembrane</keyword>
<dbReference type="Gene3D" id="1.20.1250.20">
    <property type="entry name" value="MFS general substrate transporter like domains"/>
    <property type="match status" value="1"/>
</dbReference>
<evidence type="ECO:0000256" key="1">
    <source>
        <dbReference type="ARBA" id="ARBA00004141"/>
    </source>
</evidence>
<reference evidence="8" key="1">
    <citation type="submission" date="2023-03" db="EMBL/GenBank/DDBJ databases">
        <title>Chromosome-scale reference genome and RAD-based genetic map of yellow starthistle (Centaurea solstitialis) reveal putative structural variation and QTLs associated with invader traits.</title>
        <authorList>
            <person name="Reatini B."/>
            <person name="Cang F.A."/>
            <person name="Jiang Q."/>
            <person name="Mckibben M.T.W."/>
            <person name="Barker M.S."/>
            <person name="Rieseberg L.H."/>
            <person name="Dlugosch K.M."/>
        </authorList>
    </citation>
    <scope>NUCLEOTIDE SEQUENCE</scope>
    <source>
        <strain evidence="8">CAN-66</strain>
        <tissue evidence="8">Leaf</tissue>
    </source>
</reference>
<dbReference type="EMBL" id="JARYMX010000008">
    <property type="protein sequence ID" value="KAJ9537357.1"/>
    <property type="molecule type" value="Genomic_DNA"/>
</dbReference>
<feature type="transmembrane region" description="Helical" evidence="6">
    <location>
        <begin position="299"/>
        <end position="318"/>
    </location>
</feature>
<comment type="subcellular location">
    <subcellularLocation>
        <location evidence="1">Membrane</location>
        <topology evidence="1">Multi-pass membrane protein</topology>
    </subcellularLocation>
</comment>
<feature type="transmembrane region" description="Helical" evidence="6">
    <location>
        <begin position="111"/>
        <end position="129"/>
    </location>
</feature>
<organism evidence="8 9">
    <name type="scientific">Centaurea solstitialis</name>
    <name type="common">yellow star-thistle</name>
    <dbReference type="NCBI Taxonomy" id="347529"/>
    <lineage>
        <taxon>Eukaryota</taxon>
        <taxon>Viridiplantae</taxon>
        <taxon>Streptophyta</taxon>
        <taxon>Embryophyta</taxon>
        <taxon>Tracheophyta</taxon>
        <taxon>Spermatophyta</taxon>
        <taxon>Magnoliopsida</taxon>
        <taxon>eudicotyledons</taxon>
        <taxon>Gunneridae</taxon>
        <taxon>Pentapetalae</taxon>
        <taxon>asterids</taxon>
        <taxon>campanulids</taxon>
        <taxon>Asterales</taxon>
        <taxon>Asteraceae</taxon>
        <taxon>Carduoideae</taxon>
        <taxon>Cardueae</taxon>
        <taxon>Centaureinae</taxon>
        <taxon>Centaurea</taxon>
    </lineage>
</organism>
<evidence type="ECO:0000256" key="4">
    <source>
        <dbReference type="ARBA" id="ARBA00023136"/>
    </source>
</evidence>
<feature type="transmembrane region" description="Helical" evidence="6">
    <location>
        <begin position="12"/>
        <end position="30"/>
    </location>
</feature>
<feature type="domain" description="NFD4 C-terminal" evidence="7">
    <location>
        <begin position="96"/>
        <end position="321"/>
    </location>
</feature>
<gene>
    <name evidence="8" type="ORF">OSB04_030090</name>
</gene>
<dbReference type="PANTHER" id="PTHR21576:SF145">
    <property type="entry name" value="MAJOR FACILITATOR SUPERFAMILY DOMAIN, MFS TRANSPORTER SUPERFAMILY"/>
    <property type="match status" value="1"/>
</dbReference>
<dbReference type="SUPFAM" id="SSF103473">
    <property type="entry name" value="MFS general substrate transporter"/>
    <property type="match status" value="1"/>
</dbReference>
<sequence length="337" mass="37513">MGLYLFFLDTPSQNIFVVATLLLVLPLLWLKFRVFFCNDESCSQVHPVEGPSYDLVEINNYEELSEEISSSLFSNQKSFGCRVFGKMIEKDQITVIGEEHTVRMLVNRCDFWLYFVAYFCGGTIGLVYSNNLGQISQSHGYVSETATLVTIYSTCSFFGRLISAGPDLVGCFYPSQMYTKKYTSTRTGWLALSLVPMPIAFLLLVLSDTESALSTATGLIGISSGFVFSAAVSITSELFGSKSSGINHNILITNIPLGSLLYGVLGAVIYDNQIKMSTEAVVVGGSKVCMGRNCYNETFRWWGCISFFGLASSFLLFLRTKGAYQECYQKRNWISRF</sequence>
<dbReference type="InterPro" id="IPR036259">
    <property type="entry name" value="MFS_trans_sf"/>
</dbReference>
<dbReference type="GO" id="GO:0016020">
    <property type="term" value="C:membrane"/>
    <property type="evidence" value="ECO:0007669"/>
    <property type="project" value="UniProtKB-SubCell"/>
</dbReference>
<dbReference type="Proteomes" id="UP001172457">
    <property type="component" value="Chromosome 8"/>
</dbReference>
<dbReference type="AlphaFoldDB" id="A0AA38SQF3"/>
<evidence type="ECO:0000313" key="8">
    <source>
        <dbReference type="EMBL" id="KAJ9537357.1"/>
    </source>
</evidence>
<evidence type="ECO:0000256" key="6">
    <source>
        <dbReference type="SAM" id="Phobius"/>
    </source>
</evidence>
<dbReference type="PANTHER" id="PTHR21576">
    <property type="entry name" value="UNCHARACTERIZED NODULIN-LIKE PROTEIN"/>
    <property type="match status" value="1"/>
</dbReference>
<evidence type="ECO:0000256" key="3">
    <source>
        <dbReference type="ARBA" id="ARBA00022989"/>
    </source>
</evidence>
<keyword evidence="4 6" id="KW-0472">Membrane</keyword>
<keyword evidence="9" id="KW-1185">Reference proteome</keyword>